<feature type="compositionally biased region" description="Low complexity" evidence="1">
    <location>
        <begin position="607"/>
        <end position="617"/>
    </location>
</feature>
<reference evidence="2 3" key="1">
    <citation type="submission" date="2019-03" db="EMBL/GenBank/DDBJ databases">
        <title>Rhodosporidium diobovatum UCD-FST 08-225 genome sequencing, assembly, and annotation.</title>
        <authorList>
            <person name="Fakankun I.U."/>
            <person name="Fristensky B."/>
            <person name="Levin D.B."/>
        </authorList>
    </citation>
    <scope>NUCLEOTIDE SEQUENCE [LARGE SCALE GENOMIC DNA]</scope>
    <source>
        <strain evidence="2 3">UCD-FST 08-225</strain>
    </source>
</reference>
<feature type="compositionally biased region" description="Low complexity" evidence="1">
    <location>
        <begin position="111"/>
        <end position="137"/>
    </location>
</feature>
<feature type="compositionally biased region" description="Low complexity" evidence="1">
    <location>
        <begin position="307"/>
        <end position="335"/>
    </location>
</feature>
<feature type="compositionally biased region" description="Polar residues" evidence="1">
    <location>
        <begin position="352"/>
        <end position="362"/>
    </location>
</feature>
<dbReference type="AlphaFoldDB" id="A0A5C5FTW3"/>
<gene>
    <name evidence="2" type="ORF">DMC30DRAFT_288317</name>
</gene>
<evidence type="ECO:0000313" key="3">
    <source>
        <dbReference type="Proteomes" id="UP000311382"/>
    </source>
</evidence>
<dbReference type="OrthoDB" id="2530528at2759"/>
<feature type="region of interest" description="Disordered" evidence="1">
    <location>
        <begin position="1"/>
        <end position="641"/>
    </location>
</feature>
<keyword evidence="3" id="KW-1185">Reference proteome</keyword>
<feature type="compositionally biased region" description="Low complexity" evidence="1">
    <location>
        <begin position="44"/>
        <end position="59"/>
    </location>
</feature>
<feature type="compositionally biased region" description="Low complexity" evidence="1">
    <location>
        <begin position="506"/>
        <end position="518"/>
    </location>
</feature>
<comment type="caution">
    <text evidence="2">The sequence shown here is derived from an EMBL/GenBank/DDBJ whole genome shotgun (WGS) entry which is preliminary data.</text>
</comment>
<feature type="compositionally biased region" description="Gly residues" evidence="1">
    <location>
        <begin position="595"/>
        <end position="606"/>
    </location>
</feature>
<feature type="compositionally biased region" description="Low complexity" evidence="1">
    <location>
        <begin position="449"/>
        <end position="461"/>
    </location>
</feature>
<feature type="compositionally biased region" description="Low complexity" evidence="1">
    <location>
        <begin position="478"/>
        <end position="492"/>
    </location>
</feature>
<feature type="compositionally biased region" description="Gly residues" evidence="1">
    <location>
        <begin position="565"/>
        <end position="581"/>
    </location>
</feature>
<evidence type="ECO:0000256" key="1">
    <source>
        <dbReference type="SAM" id="MobiDB-lite"/>
    </source>
</evidence>
<dbReference type="EMBL" id="SOZI01000085">
    <property type="protein sequence ID" value="TNY19779.1"/>
    <property type="molecule type" value="Genomic_DNA"/>
</dbReference>
<dbReference type="STRING" id="5288.A0A5C5FTW3"/>
<evidence type="ECO:0000313" key="2">
    <source>
        <dbReference type="EMBL" id="TNY19779.1"/>
    </source>
</evidence>
<feature type="compositionally biased region" description="Basic and acidic residues" evidence="1">
    <location>
        <begin position="276"/>
        <end position="285"/>
    </location>
</feature>
<feature type="compositionally biased region" description="Low complexity" evidence="1">
    <location>
        <begin position="149"/>
        <end position="168"/>
    </location>
</feature>
<proteinExistence type="predicted"/>
<name>A0A5C5FTW3_9BASI</name>
<protein>
    <submittedName>
        <fullName evidence="2">Uncharacterized protein</fullName>
    </submittedName>
</protein>
<organism evidence="2 3">
    <name type="scientific">Rhodotorula diobovata</name>
    <dbReference type="NCBI Taxonomy" id="5288"/>
    <lineage>
        <taxon>Eukaryota</taxon>
        <taxon>Fungi</taxon>
        <taxon>Dikarya</taxon>
        <taxon>Basidiomycota</taxon>
        <taxon>Pucciniomycotina</taxon>
        <taxon>Microbotryomycetes</taxon>
        <taxon>Sporidiobolales</taxon>
        <taxon>Sporidiobolaceae</taxon>
        <taxon>Rhodotorula</taxon>
    </lineage>
</organism>
<feature type="compositionally biased region" description="Low complexity" evidence="1">
    <location>
        <begin position="198"/>
        <end position="252"/>
    </location>
</feature>
<feature type="compositionally biased region" description="Low complexity" evidence="1">
    <location>
        <begin position="1"/>
        <end position="15"/>
    </location>
</feature>
<feature type="compositionally biased region" description="Basic residues" evidence="1">
    <location>
        <begin position="432"/>
        <end position="444"/>
    </location>
</feature>
<sequence length="641" mass="62774">MPSADAAPSLLSRLSPAPPYPSVSRSSPSRELPPHLQHALDNEALAARSPSSSSSAGFPASPPKPSSLLSSSPPKPSTSPRKGTALRSPQPGAHLTPLPDDVLLKKTQPIPAARSTRSSRWAASPPASPALGSSPQAVFGSASSARSIMTMAAGSPPAAAPATTMGSSPGSRAGFSPPKASPALDQIESMLAQLRATPSSSPPKVSTSPPKPSSSLPRHSPLLAGAAPLPSVPAAASGNKSAPAPAPASSSPAKKKVLGGRSKWARADDDEPDEFASVKEKEQVEANKSGAAAAGKTDPPAPPVPVVAPAASTAAAEPASAPSAPTAVSPAAAAPNPTPSQRSPPVAPAVSTIRSETANASLSWADDDDDELPDLDDWGIPASSLPPPNFAHEDEPAPAASLPPAQPQPALPPLGARRRSHSNASGGGGGNKHNHGHGHGHARSPPHVARSPPTSPRAVAPAAPPHPHHPHHPPPKAPSRLFANAARAAASGAGAGARELPPHVVSPAAQGAASPQQQHKARERERMAPPGALFSRLSGLAPHPSGGGKGAAPPGSAPVAPAAAGGHGAGAGGGGGAGGAKAGRRSRGGKPRASLGGGAAGTGAGVGASPAPVHAPARFAPAPEGGSWRDRGGAGAASKWA</sequence>
<accession>A0A5C5FTW3</accession>
<feature type="compositionally biased region" description="Acidic residues" evidence="1">
    <location>
        <begin position="365"/>
        <end position="377"/>
    </location>
</feature>
<feature type="compositionally biased region" description="Low complexity" evidence="1">
    <location>
        <begin position="551"/>
        <end position="564"/>
    </location>
</feature>
<dbReference type="Proteomes" id="UP000311382">
    <property type="component" value="Unassembled WGS sequence"/>
</dbReference>